<accession>A0A5E4PKG1</accession>
<name>A0A5E4PKG1_9NEOP</name>
<keyword evidence="1" id="KW-0175">Coiled coil</keyword>
<dbReference type="AlphaFoldDB" id="A0A5E4PKG1"/>
<sequence length="244" mass="27905">MPLQHSPNKSNASANKQVQSEPDIPSKVSQEYDSSFVSVRSKRLRTDSHSETDRLSELKDEIKNMLCSWKTEQNSALASWKNAQDSILKKLVSDLAEVKSQCNTIQKSNQDIERSLEFINKQYEELRLKMITLEKENKANRSSILLLESKIQEMHRMTRSSTVEIRSVPEKNNESKEDLTTTVSDIAKTVNTKLQLVGLHDAYRSTGKPGSMRNIIVDFTRVQDKYDLLASVRNFNKSRKPADK</sequence>
<feature type="coiled-coil region" evidence="1">
    <location>
        <begin position="109"/>
        <end position="136"/>
    </location>
</feature>
<feature type="compositionally biased region" description="Basic and acidic residues" evidence="2">
    <location>
        <begin position="44"/>
        <end position="53"/>
    </location>
</feature>
<evidence type="ECO:0000313" key="3">
    <source>
        <dbReference type="EMBL" id="VVC86431.1"/>
    </source>
</evidence>
<dbReference type="EMBL" id="FZQP02000003">
    <property type="protein sequence ID" value="VVC86431.1"/>
    <property type="molecule type" value="Genomic_DNA"/>
</dbReference>
<feature type="compositionally biased region" description="Polar residues" evidence="2">
    <location>
        <begin position="27"/>
        <end position="38"/>
    </location>
</feature>
<gene>
    <name evidence="3" type="ORF">LSINAPIS_LOCUS256</name>
</gene>
<feature type="compositionally biased region" description="Polar residues" evidence="2">
    <location>
        <begin position="1"/>
        <end position="20"/>
    </location>
</feature>
<protein>
    <submittedName>
        <fullName evidence="3">Uncharacterized protein</fullName>
    </submittedName>
</protein>
<reference evidence="3 4" key="1">
    <citation type="submission" date="2017-07" db="EMBL/GenBank/DDBJ databases">
        <authorList>
            <person name="Talla V."/>
            <person name="Backstrom N."/>
        </authorList>
    </citation>
    <scope>NUCLEOTIDE SEQUENCE [LARGE SCALE GENOMIC DNA]</scope>
</reference>
<evidence type="ECO:0000256" key="2">
    <source>
        <dbReference type="SAM" id="MobiDB-lite"/>
    </source>
</evidence>
<organism evidence="3 4">
    <name type="scientific">Leptidea sinapis</name>
    <dbReference type="NCBI Taxonomy" id="189913"/>
    <lineage>
        <taxon>Eukaryota</taxon>
        <taxon>Metazoa</taxon>
        <taxon>Ecdysozoa</taxon>
        <taxon>Arthropoda</taxon>
        <taxon>Hexapoda</taxon>
        <taxon>Insecta</taxon>
        <taxon>Pterygota</taxon>
        <taxon>Neoptera</taxon>
        <taxon>Endopterygota</taxon>
        <taxon>Lepidoptera</taxon>
        <taxon>Glossata</taxon>
        <taxon>Ditrysia</taxon>
        <taxon>Papilionoidea</taxon>
        <taxon>Pieridae</taxon>
        <taxon>Dismorphiinae</taxon>
        <taxon>Leptidea</taxon>
    </lineage>
</organism>
<dbReference type="Proteomes" id="UP000324832">
    <property type="component" value="Unassembled WGS sequence"/>
</dbReference>
<proteinExistence type="predicted"/>
<dbReference type="Gene3D" id="3.30.70.1820">
    <property type="entry name" value="L1 transposable element, RRM domain"/>
    <property type="match status" value="1"/>
</dbReference>
<feature type="region of interest" description="Disordered" evidence="2">
    <location>
        <begin position="1"/>
        <end position="53"/>
    </location>
</feature>
<evidence type="ECO:0000256" key="1">
    <source>
        <dbReference type="SAM" id="Coils"/>
    </source>
</evidence>
<keyword evidence="4" id="KW-1185">Reference proteome</keyword>
<evidence type="ECO:0000313" key="4">
    <source>
        <dbReference type="Proteomes" id="UP000324832"/>
    </source>
</evidence>